<name>A0ABU0H821_9HYPH</name>
<evidence type="ECO:0000313" key="3">
    <source>
        <dbReference type="EMBL" id="MDQ0437920.1"/>
    </source>
</evidence>
<organism evidence="3 4">
    <name type="scientific">Kaistia dalseonensis</name>
    <dbReference type="NCBI Taxonomy" id="410840"/>
    <lineage>
        <taxon>Bacteria</taxon>
        <taxon>Pseudomonadati</taxon>
        <taxon>Pseudomonadota</taxon>
        <taxon>Alphaproteobacteria</taxon>
        <taxon>Hyphomicrobiales</taxon>
        <taxon>Kaistiaceae</taxon>
        <taxon>Kaistia</taxon>
    </lineage>
</organism>
<evidence type="ECO:0000313" key="4">
    <source>
        <dbReference type="Proteomes" id="UP001241603"/>
    </source>
</evidence>
<gene>
    <name evidence="3" type="ORF">QO014_002312</name>
</gene>
<protein>
    <submittedName>
        <fullName evidence="3">Osmoprotectant transport system substrate-binding protein</fullName>
    </submittedName>
</protein>
<feature type="signal peptide" evidence="1">
    <location>
        <begin position="1"/>
        <end position="31"/>
    </location>
</feature>
<dbReference type="SUPFAM" id="SSF53850">
    <property type="entry name" value="Periplasmic binding protein-like II"/>
    <property type="match status" value="1"/>
</dbReference>
<accession>A0ABU0H821</accession>
<sequence length="313" mass="32841">MIARLNRRMVLGIAAAIALNAPLATAPLAHAADAVKVGSKIDTEGSLLGNVIIQVLEANGIPTVNKVSLGNTKIVRGAITAGEIDIYPEYTGNGAFFFSVDTDPAWKDAKAGYDKVKQLDYDANKIVWLTPAPADNTWVIAVRKDVADANNLKSLEDFAKWINGGGTFKIAASAEFVESPAALPAFQSAYGFKLGQDQILTLAGGDTTTFIKAAAEQTSGVNGSLAYGTDGALAALDLVALTDDKGVQPVYAPTPIIREAVLTAYPQIKDVLDPVFKSFDAPTLQALNAKIAVDGQDAKAVAAEYLKSKGFVK</sequence>
<dbReference type="CDD" id="cd13616">
    <property type="entry name" value="PBP2_OsmF"/>
    <property type="match status" value="1"/>
</dbReference>
<keyword evidence="1" id="KW-0732">Signal</keyword>
<comment type="caution">
    <text evidence="3">The sequence shown here is derived from an EMBL/GenBank/DDBJ whole genome shotgun (WGS) entry which is preliminary data.</text>
</comment>
<proteinExistence type="predicted"/>
<dbReference type="Pfam" id="PF04069">
    <property type="entry name" value="OpuAC"/>
    <property type="match status" value="1"/>
</dbReference>
<dbReference type="InterPro" id="IPR006311">
    <property type="entry name" value="TAT_signal"/>
</dbReference>
<evidence type="ECO:0000259" key="2">
    <source>
        <dbReference type="Pfam" id="PF04069"/>
    </source>
</evidence>
<dbReference type="Gene3D" id="3.40.190.10">
    <property type="entry name" value="Periplasmic binding protein-like II"/>
    <property type="match status" value="1"/>
</dbReference>
<evidence type="ECO:0000256" key="1">
    <source>
        <dbReference type="SAM" id="SignalP"/>
    </source>
</evidence>
<dbReference type="Proteomes" id="UP001241603">
    <property type="component" value="Unassembled WGS sequence"/>
</dbReference>
<dbReference type="EMBL" id="JAUSVO010000003">
    <property type="protein sequence ID" value="MDQ0437920.1"/>
    <property type="molecule type" value="Genomic_DNA"/>
</dbReference>
<keyword evidence="4" id="KW-1185">Reference proteome</keyword>
<feature type="domain" description="ABC-type glycine betaine transport system substrate-binding" evidence="2">
    <location>
        <begin position="34"/>
        <end position="307"/>
    </location>
</feature>
<feature type="chain" id="PRO_5045842311" evidence="1">
    <location>
        <begin position="32"/>
        <end position="313"/>
    </location>
</feature>
<dbReference type="InterPro" id="IPR007210">
    <property type="entry name" value="ABC_Gly_betaine_transp_sub-bd"/>
</dbReference>
<dbReference type="PROSITE" id="PS51318">
    <property type="entry name" value="TAT"/>
    <property type="match status" value="1"/>
</dbReference>
<dbReference type="Gene3D" id="3.40.190.120">
    <property type="entry name" value="Osmoprotection protein (prox), domain 2"/>
    <property type="match status" value="1"/>
</dbReference>
<reference evidence="3 4" key="1">
    <citation type="submission" date="2023-07" db="EMBL/GenBank/DDBJ databases">
        <title>Genomic Encyclopedia of Type Strains, Phase IV (KMG-IV): sequencing the most valuable type-strain genomes for metagenomic binning, comparative biology and taxonomic classification.</title>
        <authorList>
            <person name="Goeker M."/>
        </authorList>
    </citation>
    <scope>NUCLEOTIDE SEQUENCE [LARGE SCALE GENOMIC DNA]</scope>
    <source>
        <strain evidence="3 4">B6-8</strain>
    </source>
</reference>